<evidence type="ECO:0000256" key="6">
    <source>
        <dbReference type="ARBA" id="ARBA00022989"/>
    </source>
</evidence>
<keyword evidence="3" id="KW-0813">Transport</keyword>
<feature type="transmembrane region" description="Helical" evidence="8">
    <location>
        <begin position="92"/>
        <end position="113"/>
    </location>
</feature>
<evidence type="ECO:0000256" key="8">
    <source>
        <dbReference type="SAM" id="Phobius"/>
    </source>
</evidence>
<dbReference type="AlphaFoldDB" id="A0A147JXJ5"/>
<dbReference type="GO" id="GO:0055085">
    <property type="term" value="P:transmembrane transport"/>
    <property type="evidence" value="ECO:0007669"/>
    <property type="project" value="InterPro"/>
</dbReference>
<feature type="transmembrane region" description="Helical" evidence="8">
    <location>
        <begin position="280"/>
        <end position="299"/>
    </location>
</feature>
<name>A0A147JXJ5_HADYE</name>
<feature type="transmembrane region" description="Helical" evidence="8">
    <location>
        <begin position="6"/>
        <end position="25"/>
    </location>
</feature>
<gene>
    <name evidence="9" type="ORF">APZ16_06035</name>
</gene>
<feature type="transmembrane region" description="Helical" evidence="8">
    <location>
        <begin position="247"/>
        <end position="268"/>
    </location>
</feature>
<evidence type="ECO:0000256" key="3">
    <source>
        <dbReference type="ARBA" id="ARBA00022448"/>
    </source>
</evidence>
<dbReference type="InterPro" id="IPR004776">
    <property type="entry name" value="Mem_transp_PIN-like"/>
</dbReference>
<dbReference type="Gene3D" id="1.20.1530.20">
    <property type="match status" value="1"/>
</dbReference>
<evidence type="ECO:0000313" key="9">
    <source>
        <dbReference type="EMBL" id="KUO41325.1"/>
    </source>
</evidence>
<evidence type="ECO:0000256" key="2">
    <source>
        <dbReference type="ARBA" id="ARBA00010145"/>
    </source>
</evidence>
<protein>
    <recommendedName>
        <fullName evidence="11">Transporter</fullName>
    </recommendedName>
</protein>
<comment type="similarity">
    <text evidence="2">Belongs to the auxin efflux carrier (TC 2.A.69) family.</text>
</comment>
<dbReference type="InterPro" id="IPR038770">
    <property type="entry name" value="Na+/solute_symporter_sf"/>
</dbReference>
<dbReference type="EMBL" id="LQMQ01000024">
    <property type="protein sequence ID" value="KUO41325.1"/>
    <property type="molecule type" value="Genomic_DNA"/>
</dbReference>
<keyword evidence="6 8" id="KW-1133">Transmembrane helix</keyword>
<evidence type="ECO:0000256" key="7">
    <source>
        <dbReference type="ARBA" id="ARBA00023136"/>
    </source>
</evidence>
<dbReference type="STRING" id="1776334.APZ16_06035"/>
<feature type="transmembrane region" description="Helical" evidence="8">
    <location>
        <begin position="32"/>
        <end position="50"/>
    </location>
</feature>
<dbReference type="Proteomes" id="UP000074294">
    <property type="component" value="Unassembled WGS sequence"/>
</dbReference>
<proteinExistence type="inferred from homology"/>
<feature type="transmembrane region" description="Helical" evidence="8">
    <location>
        <begin position="119"/>
        <end position="138"/>
    </location>
</feature>
<evidence type="ECO:0008006" key="11">
    <source>
        <dbReference type="Google" id="ProtNLM"/>
    </source>
</evidence>
<dbReference type="PANTHER" id="PTHR36838">
    <property type="entry name" value="AUXIN EFFLUX CARRIER FAMILY PROTEIN"/>
    <property type="match status" value="1"/>
</dbReference>
<feature type="transmembrane region" description="Helical" evidence="8">
    <location>
        <begin position="181"/>
        <end position="206"/>
    </location>
</feature>
<dbReference type="Pfam" id="PF03547">
    <property type="entry name" value="Mem_trans"/>
    <property type="match status" value="1"/>
</dbReference>
<dbReference type="PANTHER" id="PTHR36838:SF3">
    <property type="entry name" value="TRANSPORTER AUXIN EFFLUX CARRIER EC FAMILY"/>
    <property type="match status" value="1"/>
</dbReference>
<reference evidence="9 10" key="1">
    <citation type="journal article" date="2016" name="Nat. Microbiol.">
        <title>Genomic inference of the metabolism of cosmopolitan subsurface Archaea, Hadesarchaea.</title>
        <authorList>
            <person name="Baker B.J."/>
            <person name="Saw J.H."/>
            <person name="Lind A.E."/>
            <person name="Lazar C.S."/>
            <person name="Hinrichs K.-U."/>
            <person name="Teske A.P."/>
            <person name="Ettema T.J."/>
        </authorList>
    </citation>
    <scope>NUCLEOTIDE SEQUENCE [LARGE SCALE GENOMIC DNA]</scope>
</reference>
<feature type="transmembrane region" description="Helical" evidence="8">
    <location>
        <begin position="218"/>
        <end position="241"/>
    </location>
</feature>
<comment type="caution">
    <text evidence="9">The sequence shown here is derived from an EMBL/GenBank/DDBJ whole genome shotgun (WGS) entry which is preliminary data.</text>
</comment>
<keyword evidence="7 8" id="KW-0472">Membrane</keyword>
<feature type="transmembrane region" description="Helical" evidence="8">
    <location>
        <begin position="150"/>
        <end position="169"/>
    </location>
</feature>
<organism evidence="9 10">
    <name type="scientific">Hadarchaeum yellowstonense</name>
    <dbReference type="NCBI Taxonomy" id="1776334"/>
    <lineage>
        <taxon>Archaea</taxon>
        <taxon>Methanobacteriati</taxon>
        <taxon>Candidatus Hadarchaeota</taxon>
        <taxon>Candidatus Hadarchaeia</taxon>
        <taxon>Candidatus Hadarchaeales</taxon>
        <taxon>Candidatus Hadarchaeaceae</taxon>
        <taxon>Candidatus Hadarchaeum</taxon>
    </lineage>
</organism>
<feature type="transmembrane region" description="Helical" evidence="8">
    <location>
        <begin position="56"/>
        <end position="80"/>
    </location>
</feature>
<evidence type="ECO:0000256" key="4">
    <source>
        <dbReference type="ARBA" id="ARBA00022475"/>
    </source>
</evidence>
<dbReference type="GO" id="GO:0005886">
    <property type="term" value="C:plasma membrane"/>
    <property type="evidence" value="ECO:0007669"/>
    <property type="project" value="UniProtKB-SubCell"/>
</dbReference>
<comment type="subcellular location">
    <subcellularLocation>
        <location evidence="1">Cell membrane</location>
        <topology evidence="1">Multi-pass membrane protein</topology>
    </subcellularLocation>
</comment>
<evidence type="ECO:0000256" key="1">
    <source>
        <dbReference type="ARBA" id="ARBA00004651"/>
    </source>
</evidence>
<evidence type="ECO:0000256" key="5">
    <source>
        <dbReference type="ARBA" id="ARBA00022692"/>
    </source>
</evidence>
<evidence type="ECO:0000313" key="10">
    <source>
        <dbReference type="Proteomes" id="UP000074294"/>
    </source>
</evidence>
<accession>A0A147JXJ5</accession>
<keyword evidence="5 8" id="KW-0812">Transmembrane</keyword>
<keyword evidence="4" id="KW-1003">Cell membrane</keyword>
<sequence>MSDLTNILLIPSLMLLGILLGRARVGLKAKHLEFLLINIMAPILMFAEIFKADLTGLALGNIVLLSLLYVGLCFGLSYLSSRKLGSKELGTVVINSTFFNNIFLPFPLIYSFYGDLSAALVFSLPTMILHNTVGVFLASYWGQGRFEKKVLIRAITYPPLLGFLLGFLARPLIPGFAATTAFAWLHQFGLLTVYLSLIFVGMVIPLSKESLLVFGNRITGIITVNRLLLSPLVAALLTLIFSPSEAVRNSLLIMSLMPPAVTNLLIISRFDLDVKSTSQSLFVPTLISVGAIFALRGLAVI</sequence>